<keyword evidence="2" id="KW-1185">Reference proteome</keyword>
<name>A0ACC0AAS0_CATRO</name>
<dbReference type="Proteomes" id="UP001060085">
    <property type="component" value="Linkage Group LG06"/>
</dbReference>
<dbReference type="EMBL" id="CM044706">
    <property type="protein sequence ID" value="KAI5658018.1"/>
    <property type="molecule type" value="Genomic_DNA"/>
</dbReference>
<protein>
    <submittedName>
        <fullName evidence="1">Uncharacterized protein</fullName>
    </submittedName>
</protein>
<sequence length="125" mass="14626">MGIDVRTKDGKHGRYVSINTLSVGHVPRKLAGNRTSPLPHNFNNLHRIQVKWKKVRKMSAHRKNKNKFEEGDPEKENENFVESHESHKEGRQEREIDDIKESEGINLLTYETNFVLVDDSLYMQE</sequence>
<proteinExistence type="predicted"/>
<evidence type="ECO:0000313" key="1">
    <source>
        <dbReference type="EMBL" id="KAI5658018.1"/>
    </source>
</evidence>
<reference evidence="2" key="1">
    <citation type="journal article" date="2023" name="Nat. Plants">
        <title>Single-cell RNA sequencing provides a high-resolution roadmap for understanding the multicellular compartmentation of specialized metabolism.</title>
        <authorList>
            <person name="Sun S."/>
            <person name="Shen X."/>
            <person name="Li Y."/>
            <person name="Li Y."/>
            <person name="Wang S."/>
            <person name="Li R."/>
            <person name="Zhang H."/>
            <person name="Shen G."/>
            <person name="Guo B."/>
            <person name="Wei J."/>
            <person name="Xu J."/>
            <person name="St-Pierre B."/>
            <person name="Chen S."/>
            <person name="Sun C."/>
        </authorList>
    </citation>
    <scope>NUCLEOTIDE SEQUENCE [LARGE SCALE GENOMIC DNA]</scope>
</reference>
<organism evidence="1 2">
    <name type="scientific">Catharanthus roseus</name>
    <name type="common">Madagascar periwinkle</name>
    <name type="synonym">Vinca rosea</name>
    <dbReference type="NCBI Taxonomy" id="4058"/>
    <lineage>
        <taxon>Eukaryota</taxon>
        <taxon>Viridiplantae</taxon>
        <taxon>Streptophyta</taxon>
        <taxon>Embryophyta</taxon>
        <taxon>Tracheophyta</taxon>
        <taxon>Spermatophyta</taxon>
        <taxon>Magnoliopsida</taxon>
        <taxon>eudicotyledons</taxon>
        <taxon>Gunneridae</taxon>
        <taxon>Pentapetalae</taxon>
        <taxon>asterids</taxon>
        <taxon>lamiids</taxon>
        <taxon>Gentianales</taxon>
        <taxon>Apocynaceae</taxon>
        <taxon>Rauvolfioideae</taxon>
        <taxon>Vinceae</taxon>
        <taxon>Catharanthinae</taxon>
        <taxon>Catharanthus</taxon>
    </lineage>
</organism>
<comment type="caution">
    <text evidence="1">The sequence shown here is derived from an EMBL/GenBank/DDBJ whole genome shotgun (WGS) entry which is preliminary data.</text>
</comment>
<gene>
    <name evidence="1" type="ORF">M9H77_26811</name>
</gene>
<accession>A0ACC0AAS0</accession>
<evidence type="ECO:0000313" key="2">
    <source>
        <dbReference type="Proteomes" id="UP001060085"/>
    </source>
</evidence>